<dbReference type="Proteomes" id="UP000265926">
    <property type="component" value="Unassembled WGS sequence"/>
</dbReference>
<dbReference type="OrthoDB" id="9805821at2"/>
<name>A0A399T2I5_9BACT</name>
<dbReference type="SUPFAM" id="SSF52266">
    <property type="entry name" value="SGNH hydrolase"/>
    <property type="match status" value="1"/>
</dbReference>
<evidence type="ECO:0000256" key="1">
    <source>
        <dbReference type="SAM" id="SignalP"/>
    </source>
</evidence>
<keyword evidence="1" id="KW-0732">Signal</keyword>
<dbReference type="InterPro" id="IPR051532">
    <property type="entry name" value="Ester_Hydrolysis_Enzymes"/>
</dbReference>
<dbReference type="GO" id="GO:0004622">
    <property type="term" value="F:phosphatidylcholine lysophospholipase activity"/>
    <property type="evidence" value="ECO:0007669"/>
    <property type="project" value="TreeGrafter"/>
</dbReference>
<gene>
    <name evidence="3" type="ORF">D1614_11640</name>
</gene>
<dbReference type="InterPro" id="IPR036514">
    <property type="entry name" value="SGNH_hydro_sf"/>
</dbReference>
<feature type="domain" description="SGNH hydrolase-type esterase" evidence="2">
    <location>
        <begin position="49"/>
        <end position="208"/>
    </location>
</feature>
<feature type="signal peptide" evidence="1">
    <location>
        <begin position="1"/>
        <end position="20"/>
    </location>
</feature>
<evidence type="ECO:0000313" key="4">
    <source>
        <dbReference type="Proteomes" id="UP000265926"/>
    </source>
</evidence>
<organism evidence="3 4">
    <name type="scientific">Maribellus luteus</name>
    <dbReference type="NCBI Taxonomy" id="2305463"/>
    <lineage>
        <taxon>Bacteria</taxon>
        <taxon>Pseudomonadati</taxon>
        <taxon>Bacteroidota</taxon>
        <taxon>Bacteroidia</taxon>
        <taxon>Marinilabiliales</taxon>
        <taxon>Prolixibacteraceae</taxon>
        <taxon>Maribellus</taxon>
    </lineage>
</organism>
<feature type="chain" id="PRO_5017197744" evidence="1">
    <location>
        <begin position="21"/>
        <end position="221"/>
    </location>
</feature>
<proteinExistence type="predicted"/>
<dbReference type="AlphaFoldDB" id="A0A399T2I5"/>
<evidence type="ECO:0000313" key="3">
    <source>
        <dbReference type="EMBL" id="RIJ48371.1"/>
    </source>
</evidence>
<dbReference type="EMBL" id="QWGR01000005">
    <property type="protein sequence ID" value="RIJ48371.1"/>
    <property type="molecule type" value="Genomic_DNA"/>
</dbReference>
<dbReference type="PANTHER" id="PTHR30383">
    <property type="entry name" value="THIOESTERASE 1/PROTEASE 1/LYSOPHOSPHOLIPASE L1"/>
    <property type="match status" value="1"/>
</dbReference>
<evidence type="ECO:0000259" key="2">
    <source>
        <dbReference type="Pfam" id="PF13472"/>
    </source>
</evidence>
<dbReference type="Pfam" id="PF13472">
    <property type="entry name" value="Lipase_GDSL_2"/>
    <property type="match status" value="1"/>
</dbReference>
<protein>
    <submittedName>
        <fullName evidence="3">Sialate O-acetylesterase</fullName>
    </submittedName>
</protein>
<accession>A0A399T2I5</accession>
<reference evidence="3 4" key="1">
    <citation type="submission" date="2018-08" db="EMBL/GenBank/DDBJ databases">
        <title>Pallidiluteibacterium maritimus gen. nov., sp. nov., isolated from coastal sediment.</title>
        <authorList>
            <person name="Zhou L.Y."/>
        </authorList>
    </citation>
    <scope>NUCLEOTIDE SEQUENCE [LARGE SCALE GENOMIC DNA]</scope>
    <source>
        <strain evidence="3 4">XSD2</strain>
    </source>
</reference>
<dbReference type="InterPro" id="IPR013830">
    <property type="entry name" value="SGNH_hydro"/>
</dbReference>
<keyword evidence="4" id="KW-1185">Reference proteome</keyword>
<comment type="caution">
    <text evidence="3">The sequence shown here is derived from an EMBL/GenBank/DDBJ whole genome shotgun (WGS) entry which is preliminary data.</text>
</comment>
<sequence length="221" mass="24917">MNKTFFSLLVAVFSVFQLTAQTNNFSTYYNQRYTLFESLPDTPNEIVMLGNSITDGCEWSELFQNPNVKNRGISGDITEGVLYRLEEVTRSKPAKVFLLIGINDLSRNIAADTVYRNICEIATEIQSASPETQVFVQSILPVNPAFSKFSKHIGKTPEVLEINKKLKEWCAANKVHFVNLFDSFTEAGTDYLNPDFTNDGLHLTANGYLKWAEIITPLIND</sequence>
<dbReference type="RefSeq" id="WP_119438103.1">
    <property type="nucleotide sequence ID" value="NZ_QWGR01000005.1"/>
</dbReference>
<dbReference type="PANTHER" id="PTHR30383:SF5">
    <property type="entry name" value="SGNH HYDROLASE-TYPE ESTERASE DOMAIN-CONTAINING PROTEIN"/>
    <property type="match status" value="1"/>
</dbReference>
<dbReference type="Gene3D" id="3.40.50.1110">
    <property type="entry name" value="SGNH hydrolase"/>
    <property type="match status" value="1"/>
</dbReference>